<dbReference type="NCBIfam" id="NF003501">
    <property type="entry name" value="PRK05170.1-5"/>
    <property type="match status" value="1"/>
</dbReference>
<organism evidence="2 3">
    <name type="scientific">SAR92 clade bacterium H455</name>
    <dbReference type="NCBI Taxonomy" id="2974818"/>
    <lineage>
        <taxon>Bacteria</taxon>
        <taxon>Pseudomonadati</taxon>
        <taxon>Pseudomonadota</taxon>
        <taxon>Gammaproteobacteria</taxon>
        <taxon>Cellvibrionales</taxon>
        <taxon>Porticoccaceae</taxon>
        <taxon>SAR92 clade</taxon>
    </lineage>
</organism>
<gene>
    <name evidence="2" type="ORF">NYF23_07540</name>
</gene>
<dbReference type="Pfam" id="PF03692">
    <property type="entry name" value="CxxCxxCC"/>
    <property type="match status" value="1"/>
</dbReference>
<dbReference type="PIRSF" id="PIRSF006173">
    <property type="entry name" value="UCP006173"/>
    <property type="match status" value="1"/>
</dbReference>
<evidence type="ECO:0000313" key="2">
    <source>
        <dbReference type="EMBL" id="UVW33893.1"/>
    </source>
</evidence>
<dbReference type="NCBIfam" id="NF003507">
    <property type="entry name" value="PRK05170.2-5"/>
    <property type="match status" value="1"/>
</dbReference>
<dbReference type="EMBL" id="CP103416">
    <property type="protein sequence ID" value="UVW33893.1"/>
    <property type="molecule type" value="Genomic_DNA"/>
</dbReference>
<proteinExistence type="inferred from homology"/>
<evidence type="ECO:0000313" key="3">
    <source>
        <dbReference type="Proteomes" id="UP001059934"/>
    </source>
</evidence>
<comment type="similarity">
    <text evidence="1">Belongs to the UPF0260 family.</text>
</comment>
<sequence length="147" mass="17004">MASQPWWQTKSLAEMNDREWESLCDGCAKCCLVKLEDADTEEIYYTNVSCQLLDTESCRCADYEGRHRIVDDCIKLDRSNVNELEWLPQSCSYRLIAAGQSLPDWHHLVTGDREAMHSYGASLRGKVTSELHVHDDDIEDHIIRWIN</sequence>
<accession>A0ABY5TJ32</accession>
<dbReference type="PANTHER" id="PTHR37421:SF1">
    <property type="entry name" value="UPF0260 PROTEIN YCGN"/>
    <property type="match status" value="1"/>
</dbReference>
<dbReference type="InterPro" id="IPR008228">
    <property type="entry name" value="UCP006173"/>
</dbReference>
<dbReference type="PANTHER" id="PTHR37421">
    <property type="entry name" value="UPF0260 PROTEIN YCGN"/>
    <property type="match status" value="1"/>
</dbReference>
<keyword evidence="3" id="KW-1185">Reference proteome</keyword>
<evidence type="ECO:0000256" key="1">
    <source>
        <dbReference type="HAMAP-Rule" id="MF_00676"/>
    </source>
</evidence>
<dbReference type="Proteomes" id="UP001059934">
    <property type="component" value="Chromosome"/>
</dbReference>
<dbReference type="HAMAP" id="MF_00676">
    <property type="entry name" value="UPF0260"/>
    <property type="match status" value="1"/>
</dbReference>
<protein>
    <recommendedName>
        <fullName evidence="1">UPF0260 protein NYF23_07540</fullName>
    </recommendedName>
</protein>
<dbReference type="InterPro" id="IPR005358">
    <property type="entry name" value="Puta_zinc/iron-chelating_dom"/>
</dbReference>
<reference evidence="2" key="1">
    <citation type="submission" date="2022-08" db="EMBL/GenBank/DDBJ databases">
        <title>Catabolic pathway analysis in culturable SAR92 clade bacteria reveals their overlooked roles in DMSP degradation in coastal seas.</title>
        <authorList>
            <person name="He X."/>
            <person name="Zhang X."/>
            <person name="Zhang Y."/>
        </authorList>
    </citation>
    <scope>NUCLEOTIDE SEQUENCE</scope>
    <source>
        <strain evidence="2">H455</strain>
    </source>
</reference>
<name>A0ABY5TJ32_9GAMM</name>